<dbReference type="Gene3D" id="2.40.10.270">
    <property type="entry name" value="Bacteriophage SPP1 head-tail adaptor protein"/>
    <property type="match status" value="1"/>
</dbReference>
<evidence type="ECO:0000313" key="3">
    <source>
        <dbReference type="Proteomes" id="UP000243719"/>
    </source>
</evidence>
<accession>A0A1H2PT53</accession>
<sequence>MRAGPLNRRVRIEQRTDAADPETGQPRDEWVPVAEVWANVLLLTGKESVQADAEVASATASIRIRYRTDITNGMRAVLLKYVDGQPVDDVVFDILTALPAVATRDYTDLACATGANNG</sequence>
<organism evidence="2 3">
    <name type="scientific">Chitinasiproducens palmae</name>
    <dbReference type="NCBI Taxonomy" id="1770053"/>
    <lineage>
        <taxon>Bacteria</taxon>
        <taxon>Pseudomonadati</taxon>
        <taxon>Pseudomonadota</taxon>
        <taxon>Betaproteobacteria</taxon>
        <taxon>Burkholderiales</taxon>
        <taxon>Burkholderiaceae</taxon>
        <taxon>Chitinasiproducens</taxon>
    </lineage>
</organism>
<dbReference type="InterPro" id="IPR038666">
    <property type="entry name" value="SSP1_head-tail_sf"/>
</dbReference>
<dbReference type="EMBL" id="FNLO01000009">
    <property type="protein sequence ID" value="SDV49817.1"/>
    <property type="molecule type" value="Genomic_DNA"/>
</dbReference>
<proteinExistence type="predicted"/>
<keyword evidence="3" id="KW-1185">Reference proteome</keyword>
<feature type="region of interest" description="Disordered" evidence="1">
    <location>
        <begin position="1"/>
        <end position="27"/>
    </location>
</feature>
<protein>
    <submittedName>
        <fullName evidence="2">Phage head-tail adaptor, putative, SPP1 family</fullName>
    </submittedName>
</protein>
<dbReference type="InterPro" id="IPR008767">
    <property type="entry name" value="Phage_SPP1_head-tail_adaptor"/>
</dbReference>
<reference evidence="3" key="1">
    <citation type="submission" date="2016-09" db="EMBL/GenBank/DDBJ databases">
        <authorList>
            <person name="Varghese N."/>
            <person name="Submissions S."/>
        </authorList>
    </citation>
    <scope>NUCLEOTIDE SEQUENCE [LARGE SCALE GENOMIC DNA]</scope>
    <source>
        <strain evidence="3">JS23</strain>
    </source>
</reference>
<dbReference type="OrthoDB" id="5460234at2"/>
<dbReference type="NCBIfam" id="TIGR01563">
    <property type="entry name" value="gp16_SPP1"/>
    <property type="match status" value="1"/>
</dbReference>
<evidence type="ECO:0000256" key="1">
    <source>
        <dbReference type="SAM" id="MobiDB-lite"/>
    </source>
</evidence>
<name>A0A1H2PT53_9BURK</name>
<dbReference type="AlphaFoldDB" id="A0A1H2PT53"/>
<evidence type="ECO:0000313" key="2">
    <source>
        <dbReference type="EMBL" id="SDV49817.1"/>
    </source>
</evidence>
<dbReference type="STRING" id="1770053.SAMN05216551_109163"/>
<gene>
    <name evidence="2" type="ORF">SAMN05216551_109163</name>
</gene>
<dbReference type="RefSeq" id="WP_091910355.1">
    <property type="nucleotide sequence ID" value="NZ_FNLO01000009.1"/>
</dbReference>
<dbReference type="Proteomes" id="UP000243719">
    <property type="component" value="Unassembled WGS sequence"/>
</dbReference>
<dbReference type="Pfam" id="PF05521">
    <property type="entry name" value="Phage_HCP"/>
    <property type="match status" value="1"/>
</dbReference>